<dbReference type="RefSeq" id="WP_258332188.1">
    <property type="nucleotide sequence ID" value="NZ_JAPTGG010000010.1"/>
</dbReference>
<dbReference type="GO" id="GO:0046872">
    <property type="term" value="F:metal ion binding"/>
    <property type="evidence" value="ECO:0007669"/>
    <property type="project" value="UniProtKB-KW"/>
</dbReference>
<evidence type="ECO:0000256" key="1">
    <source>
        <dbReference type="ARBA" id="ARBA00022723"/>
    </source>
</evidence>
<dbReference type="Proteomes" id="UP001069090">
    <property type="component" value="Unassembled WGS sequence"/>
</dbReference>
<dbReference type="InterPro" id="IPR018247">
    <property type="entry name" value="EF_Hand_1_Ca_BS"/>
</dbReference>
<feature type="signal peptide" evidence="3">
    <location>
        <begin position="1"/>
        <end position="33"/>
    </location>
</feature>
<protein>
    <submittedName>
        <fullName evidence="5">PilC/PilY family type IV pilus protein</fullName>
    </submittedName>
</protein>
<comment type="caution">
    <text evidence="5">The sequence shown here is derived from an EMBL/GenBank/DDBJ whole genome shotgun (WGS) entry which is preliminary data.</text>
</comment>
<proteinExistence type="predicted"/>
<reference evidence="5 6" key="1">
    <citation type="submission" date="2022-12" db="EMBL/GenBank/DDBJ databases">
        <title>Dasania phycosphaerae sp. nov., isolated from particulate material of the south coast of Korea.</title>
        <authorList>
            <person name="Jiang Y."/>
        </authorList>
    </citation>
    <scope>NUCLEOTIDE SEQUENCE [LARGE SCALE GENOMIC DNA]</scope>
    <source>
        <strain evidence="5 6">GY-19</strain>
    </source>
</reference>
<keyword evidence="1" id="KW-0479">Metal-binding</keyword>
<keyword evidence="6" id="KW-1185">Reference proteome</keyword>
<keyword evidence="2" id="KW-0106">Calcium</keyword>
<dbReference type="EMBL" id="JAPTGG010000010">
    <property type="protein sequence ID" value="MCZ0866031.1"/>
    <property type="molecule type" value="Genomic_DNA"/>
</dbReference>
<evidence type="ECO:0000313" key="6">
    <source>
        <dbReference type="Proteomes" id="UP001069090"/>
    </source>
</evidence>
<organism evidence="5 6">
    <name type="scientific">Dasania phycosphaerae</name>
    <dbReference type="NCBI Taxonomy" id="2950436"/>
    <lineage>
        <taxon>Bacteria</taxon>
        <taxon>Pseudomonadati</taxon>
        <taxon>Pseudomonadota</taxon>
        <taxon>Gammaproteobacteria</taxon>
        <taxon>Cellvibrionales</taxon>
        <taxon>Spongiibacteraceae</taxon>
        <taxon>Dasania</taxon>
    </lineage>
</organism>
<feature type="chain" id="PRO_5039899947" evidence="3">
    <location>
        <begin position="34"/>
        <end position="1181"/>
    </location>
</feature>
<dbReference type="PROSITE" id="PS00018">
    <property type="entry name" value="EF_HAND_1"/>
    <property type="match status" value="1"/>
</dbReference>
<dbReference type="SUPFAM" id="SSF53300">
    <property type="entry name" value="vWA-like"/>
    <property type="match status" value="1"/>
</dbReference>
<evidence type="ECO:0000259" key="4">
    <source>
        <dbReference type="Pfam" id="PF05567"/>
    </source>
</evidence>
<dbReference type="AlphaFoldDB" id="A0A9J6RPI5"/>
<evidence type="ECO:0000256" key="3">
    <source>
        <dbReference type="SAM" id="SignalP"/>
    </source>
</evidence>
<dbReference type="Gene3D" id="3.40.50.410">
    <property type="entry name" value="von Willebrand factor, type A domain"/>
    <property type="match status" value="1"/>
</dbReference>
<evidence type="ECO:0000313" key="5">
    <source>
        <dbReference type="EMBL" id="MCZ0866031.1"/>
    </source>
</evidence>
<dbReference type="InterPro" id="IPR036465">
    <property type="entry name" value="vWFA_dom_sf"/>
</dbReference>
<gene>
    <name evidence="5" type="ORF">O0V09_12535</name>
</gene>
<sequence length="1181" mass="125702">MSKIFKPTSYKWHTANAVAVTAIQLGVIAGAHAAEPITDTTLINTPLEIQSFADPNIMLLIDSSGSMNNVVPDTPYNAATDYVNCPSSMTLGTGSRVDVRIQSDGDVYINYGGTYYDWGKNSGGTGITGRTKKCFDTNASYEARLYGEAGSSGNEKYPSGYLQAQYTGNYLNWYFSNASQAKGDNFGANARVKAGVERRLDIAKTASTTLVDSMSSARVGLSRYGSSRARILEGLDDVDDSSHKTDLKNSISGISGGGSTPLAESFESLGRYFVQGHHSQTITLNPVGQSSSTDTASSVFVTTPEYDSGETVPSSSDPAIQYQCQSNFIVALTDGRPQSDRDIDNVILRDYDGDCQGAGSCKFGYDMKAASQQERDDRYESAGSDYLDDVVLALNDIDLRPDLDDGDTTPNEPEDKQNIITYMIGFADDQVINDPLMIDAGAAGGATGGGTVNGVTTPGFYTAANASELVNAFNSAVSSISEQVGSVASVAFNSSSLDTGSSVFVAQFNSSKWSGKLYNYALDPATGLFLDNGSTKTSNDISSVNEMWEASSILDAANYNNRKIYTYDGSEGLAFTVANLNASNLSTVMTSDLNAAAAGTAEQVLEFLRGDRSLEGTTFRNRDSRLGDIINSSPVFVGDPVASYPATAPFPEDADNSANKGSYSWWKGQFNVVPPASSANEEREPMIYVGANDGMLHGFNANLKTSDNGGDEVMAYVPNFISSAGSKEGYHYLTEADYNSGHHFYVDATVSVADVHITKPTGGVDAWRTILVGGARGGGRGLYALDISDTDFDANNADDFVLWEFAASTDNSKGDEDLGYSFSRSTIVMTQSGKWAVVVGNGYNSGGDGKAKLYILFIEEGMDGWGDAGDYIEIDTGVGNTTFPNGLSSPRVVDLDGDSVADKVYAGDLYGNLWCFDISATNSGQWDSCYSAGSSPEPMFQTTADSLSGDASKALQPITTTPLVARIAGTTGETVFFGTGQYVVNGDITNTDNQAFYAVNDPGSKNKTPLSVSDLEPRVLTETTVSGFPVRNISGNAVDWAGTSGSQQYGWYIPFITSGERSITRSTIISNILFFNTSIPSSVKCEAGGTGWLMTVDFETGLAPANAVFDANNDGVIDVKDIDYVGAYHANGLPSESKVLGNNRYTSGYSGSAAKSTLDHDKLELEETTREGRLGWEELYQ</sequence>
<keyword evidence="3" id="KW-0732">Signal</keyword>
<feature type="domain" description="PilY1 beta-propeller" evidence="4">
    <location>
        <begin position="626"/>
        <end position="1015"/>
    </location>
</feature>
<name>A0A9J6RPI5_9GAMM</name>
<dbReference type="InterPro" id="IPR008707">
    <property type="entry name" value="B-propeller_PilY1"/>
</dbReference>
<dbReference type="Pfam" id="PF05567">
    <property type="entry name" value="T4P_PilY1"/>
    <property type="match status" value="1"/>
</dbReference>
<accession>A0A9J6RPI5</accession>
<evidence type="ECO:0000256" key="2">
    <source>
        <dbReference type="ARBA" id="ARBA00022837"/>
    </source>
</evidence>